<feature type="compositionally biased region" description="Basic and acidic residues" evidence="1">
    <location>
        <begin position="129"/>
        <end position="139"/>
    </location>
</feature>
<organism evidence="2 3">
    <name type="scientific">Cinara cedri</name>
    <dbReference type="NCBI Taxonomy" id="506608"/>
    <lineage>
        <taxon>Eukaryota</taxon>
        <taxon>Metazoa</taxon>
        <taxon>Ecdysozoa</taxon>
        <taxon>Arthropoda</taxon>
        <taxon>Hexapoda</taxon>
        <taxon>Insecta</taxon>
        <taxon>Pterygota</taxon>
        <taxon>Neoptera</taxon>
        <taxon>Paraneoptera</taxon>
        <taxon>Hemiptera</taxon>
        <taxon>Sternorrhyncha</taxon>
        <taxon>Aphidomorpha</taxon>
        <taxon>Aphidoidea</taxon>
        <taxon>Aphididae</taxon>
        <taxon>Lachninae</taxon>
        <taxon>Cinara</taxon>
    </lineage>
</organism>
<name>A0A5E4MBQ8_9HEMI</name>
<dbReference type="EMBL" id="CABPRJ010000476">
    <property type="protein sequence ID" value="VVC27805.1"/>
    <property type="molecule type" value="Genomic_DNA"/>
</dbReference>
<dbReference type="AlphaFoldDB" id="A0A5E4MBQ8"/>
<feature type="region of interest" description="Disordered" evidence="1">
    <location>
        <begin position="80"/>
        <end position="111"/>
    </location>
</feature>
<gene>
    <name evidence="2" type="ORF">CINCED_3A012500</name>
</gene>
<reference evidence="2 3" key="1">
    <citation type="submission" date="2019-08" db="EMBL/GenBank/DDBJ databases">
        <authorList>
            <person name="Alioto T."/>
            <person name="Alioto T."/>
            <person name="Gomez Garrido J."/>
        </authorList>
    </citation>
    <scope>NUCLEOTIDE SEQUENCE [LARGE SCALE GENOMIC DNA]</scope>
</reference>
<keyword evidence="3" id="KW-1185">Reference proteome</keyword>
<proteinExistence type="predicted"/>
<feature type="region of interest" description="Disordered" evidence="1">
    <location>
        <begin position="129"/>
        <end position="150"/>
    </location>
</feature>
<dbReference type="Proteomes" id="UP000325440">
    <property type="component" value="Unassembled WGS sequence"/>
</dbReference>
<protein>
    <submittedName>
        <fullName evidence="2">Uncharacterized protein</fullName>
    </submittedName>
</protein>
<feature type="region of interest" description="Disordered" evidence="1">
    <location>
        <begin position="36"/>
        <end position="61"/>
    </location>
</feature>
<evidence type="ECO:0000256" key="1">
    <source>
        <dbReference type="SAM" id="MobiDB-lite"/>
    </source>
</evidence>
<dbReference type="OrthoDB" id="6631276at2759"/>
<feature type="compositionally biased region" description="Basic residues" evidence="1">
    <location>
        <begin position="94"/>
        <end position="103"/>
    </location>
</feature>
<evidence type="ECO:0000313" key="3">
    <source>
        <dbReference type="Proteomes" id="UP000325440"/>
    </source>
</evidence>
<sequence>MAKRDPSTAMKAELMYLGDVFNAVFTFYPSKNMGSGLCRRSGRGRPRPAMPSQAKPRATGVADGLYRKMVFNYAKQWTRSDRYHQKNGNTNHKNNNKRSKKRPIISGPFPADLDQLQGEKWRYVILTRLDTEPPPERPPRTRRRRPQRSEITTVGRVWGSVRRRSRGARDNFQRRSGRHAAAATAAAAAVVANNRGRHGISAAELMDLVVQVYRRRPAGLQLPLPAPPAAADHRRDTATERTSVKAFAVKRYASPWLSRWSRETAAAPSRKTAGPLRYGFFQAVGRLSSMTDNLLL</sequence>
<accession>A0A5E4MBQ8</accession>
<evidence type="ECO:0000313" key="2">
    <source>
        <dbReference type="EMBL" id="VVC27805.1"/>
    </source>
</evidence>